<dbReference type="Proteomes" id="UP001597403">
    <property type="component" value="Unassembled WGS sequence"/>
</dbReference>
<reference evidence="2" key="1">
    <citation type="journal article" date="2019" name="Int. J. Syst. Evol. Microbiol.">
        <title>The Global Catalogue of Microorganisms (GCM) 10K type strain sequencing project: providing services to taxonomists for standard genome sequencing and annotation.</title>
        <authorList>
            <consortium name="The Broad Institute Genomics Platform"/>
            <consortium name="The Broad Institute Genome Sequencing Center for Infectious Disease"/>
            <person name="Wu L."/>
            <person name="Ma J."/>
        </authorList>
    </citation>
    <scope>NUCLEOTIDE SEQUENCE [LARGE SCALE GENOMIC DNA]</scope>
    <source>
        <strain evidence="2">CGMCC 1.15067</strain>
    </source>
</reference>
<name>A0ABW4UWN4_9BACL</name>
<dbReference type="EMBL" id="JBHUGF010000010">
    <property type="protein sequence ID" value="MFD1991973.1"/>
    <property type="molecule type" value="Genomic_DNA"/>
</dbReference>
<sequence>MNDGIIPPYELRLQNELNKVSPNVYDRTDDIESLPESIGKKVLAVLVEFACYSQNLTMIELARNKIKTIPSNWLMKYFPEVAKKSINFEDEWEYRRLLELLSEATPILLKWGVELGVNSTNEEVREAAEDFKGQ</sequence>
<evidence type="ECO:0000313" key="1">
    <source>
        <dbReference type="EMBL" id="MFD1991973.1"/>
    </source>
</evidence>
<gene>
    <name evidence="1" type="ORF">ACFSGI_18535</name>
</gene>
<protein>
    <recommendedName>
        <fullName evidence="3">Phage XkdN-like tail assembly chaperone protein, TAC</fullName>
    </recommendedName>
</protein>
<keyword evidence="2" id="KW-1185">Reference proteome</keyword>
<evidence type="ECO:0008006" key="3">
    <source>
        <dbReference type="Google" id="ProtNLM"/>
    </source>
</evidence>
<evidence type="ECO:0000313" key="2">
    <source>
        <dbReference type="Proteomes" id="UP001597403"/>
    </source>
</evidence>
<proteinExistence type="predicted"/>
<accession>A0ABW4UWN4</accession>
<comment type="caution">
    <text evidence="1">The sequence shown here is derived from an EMBL/GenBank/DDBJ whole genome shotgun (WGS) entry which is preliminary data.</text>
</comment>
<organism evidence="1 2">
    <name type="scientific">Paenibacillus nicotianae</name>
    <dbReference type="NCBI Taxonomy" id="1526551"/>
    <lineage>
        <taxon>Bacteria</taxon>
        <taxon>Bacillati</taxon>
        <taxon>Bacillota</taxon>
        <taxon>Bacilli</taxon>
        <taxon>Bacillales</taxon>
        <taxon>Paenibacillaceae</taxon>
        <taxon>Paenibacillus</taxon>
    </lineage>
</organism>
<dbReference type="RefSeq" id="WP_204825647.1">
    <property type="nucleotide sequence ID" value="NZ_JBHUGF010000010.1"/>
</dbReference>